<dbReference type="PRINTS" id="PR00153">
    <property type="entry name" value="CSAPPISMRASE"/>
</dbReference>
<dbReference type="AlphaFoldDB" id="A0A4Y9Y2T5"/>
<dbReference type="Pfam" id="PF00160">
    <property type="entry name" value="Pro_isomerase"/>
    <property type="match status" value="1"/>
</dbReference>
<evidence type="ECO:0000256" key="9">
    <source>
        <dbReference type="ARBA" id="ARBA00023277"/>
    </source>
</evidence>
<dbReference type="Pfam" id="PF00295">
    <property type="entry name" value="Glyco_hydro_28"/>
    <property type="match status" value="2"/>
</dbReference>
<dbReference type="GO" id="GO:0071555">
    <property type="term" value="P:cell wall organization"/>
    <property type="evidence" value="ECO:0007669"/>
    <property type="project" value="UniProtKB-KW"/>
</dbReference>
<dbReference type="Gene3D" id="2.160.20.10">
    <property type="entry name" value="Single-stranded right-handed beta-helix, Pectin lyase-like"/>
    <property type="match status" value="2"/>
</dbReference>
<keyword evidence="6 16" id="KW-0378">Hydrolase</keyword>
<name>A0A4Y9Y2T5_9APHY</name>
<dbReference type="GO" id="GO:0004650">
    <property type="term" value="F:polygalacturonase activity"/>
    <property type="evidence" value="ECO:0007669"/>
    <property type="project" value="InterPro"/>
</dbReference>
<dbReference type="Proteomes" id="UP000298390">
    <property type="component" value="Unassembled WGS sequence"/>
</dbReference>
<evidence type="ECO:0000313" key="19">
    <source>
        <dbReference type="EMBL" id="TFY56238.1"/>
    </source>
</evidence>
<dbReference type="STRING" id="34475.A0A4Y9Y2T5"/>
<dbReference type="PANTHER" id="PTHR31736:SF12">
    <property type="entry name" value="EXO-POLYGALACTURONASE, PUTATIVE-RELATED"/>
    <property type="match status" value="1"/>
</dbReference>
<feature type="domain" description="PPIase cyclophilin-type" evidence="18">
    <location>
        <begin position="514"/>
        <end position="664"/>
    </location>
</feature>
<dbReference type="InterPro" id="IPR000743">
    <property type="entry name" value="Glyco_hydro_28"/>
</dbReference>
<dbReference type="GO" id="GO:0047911">
    <property type="term" value="F:galacturan 1,4-alpha-galacturonidase activity"/>
    <property type="evidence" value="ECO:0007669"/>
    <property type="project" value="UniProtKB-EC"/>
</dbReference>
<dbReference type="InterPro" id="IPR029000">
    <property type="entry name" value="Cyclophilin-like_dom_sf"/>
</dbReference>
<dbReference type="PANTHER" id="PTHR31736">
    <property type="match status" value="1"/>
</dbReference>
<keyword evidence="10 16" id="KW-0326">Glycosidase</keyword>
<comment type="similarity">
    <text evidence="3 16">Belongs to the glycosyl hydrolase 28 family.</text>
</comment>
<dbReference type="SUPFAM" id="SSF51126">
    <property type="entry name" value="Pectin lyase-like"/>
    <property type="match status" value="2"/>
</dbReference>
<evidence type="ECO:0000256" key="1">
    <source>
        <dbReference type="ARBA" id="ARBA00000971"/>
    </source>
</evidence>
<dbReference type="SUPFAM" id="SSF50891">
    <property type="entry name" value="Cyclophilin-like"/>
    <property type="match status" value="1"/>
</dbReference>
<evidence type="ECO:0000256" key="14">
    <source>
        <dbReference type="ARBA" id="ARBA00038933"/>
    </source>
</evidence>
<keyword evidence="12" id="KW-0624">Polysaccharide degradation</keyword>
<comment type="catalytic activity">
    <reaction evidence="1">
        <text>[protein]-peptidylproline (omega=180) = [protein]-peptidylproline (omega=0)</text>
        <dbReference type="Rhea" id="RHEA:16237"/>
        <dbReference type="Rhea" id="RHEA-COMP:10747"/>
        <dbReference type="Rhea" id="RHEA-COMP:10748"/>
        <dbReference type="ChEBI" id="CHEBI:83833"/>
        <dbReference type="ChEBI" id="CHEBI:83834"/>
        <dbReference type="EC" id="5.2.1.8"/>
    </reaction>
</comment>
<evidence type="ECO:0000259" key="18">
    <source>
        <dbReference type="PROSITE" id="PS50072"/>
    </source>
</evidence>
<keyword evidence="7" id="KW-1015">Disulfide bond</keyword>
<evidence type="ECO:0000256" key="12">
    <source>
        <dbReference type="ARBA" id="ARBA00023326"/>
    </source>
</evidence>
<evidence type="ECO:0000256" key="16">
    <source>
        <dbReference type="RuleBase" id="RU361169"/>
    </source>
</evidence>
<evidence type="ECO:0000256" key="11">
    <source>
        <dbReference type="ARBA" id="ARBA00023316"/>
    </source>
</evidence>
<evidence type="ECO:0000256" key="7">
    <source>
        <dbReference type="ARBA" id="ARBA00023157"/>
    </source>
</evidence>
<gene>
    <name evidence="19" type="ORF">EVJ58_g7758</name>
</gene>
<keyword evidence="5 17" id="KW-0732">Signal</keyword>
<evidence type="ECO:0000313" key="20">
    <source>
        <dbReference type="Proteomes" id="UP000298390"/>
    </source>
</evidence>
<proteinExistence type="inferred from homology"/>
<dbReference type="EC" id="3.2.1.67" evidence="14"/>
<evidence type="ECO:0000256" key="4">
    <source>
        <dbReference type="ARBA" id="ARBA00022525"/>
    </source>
</evidence>
<feature type="signal peptide" evidence="17">
    <location>
        <begin position="1"/>
        <end position="22"/>
    </location>
</feature>
<organism evidence="19 20">
    <name type="scientific">Rhodofomes roseus</name>
    <dbReference type="NCBI Taxonomy" id="34475"/>
    <lineage>
        <taxon>Eukaryota</taxon>
        <taxon>Fungi</taxon>
        <taxon>Dikarya</taxon>
        <taxon>Basidiomycota</taxon>
        <taxon>Agaricomycotina</taxon>
        <taxon>Agaricomycetes</taxon>
        <taxon>Polyporales</taxon>
        <taxon>Rhodofomes</taxon>
    </lineage>
</organism>
<keyword evidence="9" id="KW-0119">Carbohydrate metabolism</keyword>
<dbReference type="GO" id="GO:0000272">
    <property type="term" value="P:polysaccharide catabolic process"/>
    <property type="evidence" value="ECO:0007669"/>
    <property type="project" value="UniProtKB-KW"/>
</dbReference>
<evidence type="ECO:0000256" key="2">
    <source>
        <dbReference type="ARBA" id="ARBA00004613"/>
    </source>
</evidence>
<comment type="function">
    <text evidence="13">Specific in hydrolyzing the terminal glycosidic bond of polygalacturonic acid and oligogalacturonates.</text>
</comment>
<dbReference type="Gene3D" id="2.40.100.10">
    <property type="entry name" value="Cyclophilin-like"/>
    <property type="match status" value="1"/>
</dbReference>
<reference evidence="19 20" key="1">
    <citation type="submission" date="2019-01" db="EMBL/GenBank/DDBJ databases">
        <title>Genome sequencing of the rare red list fungi Fomitopsis rosea.</title>
        <authorList>
            <person name="Buettner E."/>
            <person name="Kellner H."/>
        </authorList>
    </citation>
    <scope>NUCLEOTIDE SEQUENCE [LARGE SCALE GENOMIC DNA]</scope>
    <source>
        <strain evidence="19 20">DSM 105464</strain>
    </source>
</reference>
<dbReference type="PROSITE" id="PS50072">
    <property type="entry name" value="CSA_PPIASE_2"/>
    <property type="match status" value="1"/>
</dbReference>
<comment type="catalytic activity">
    <reaction evidence="15">
        <text>[(1-&gt;4)-alpha-D-galacturonosyl](n) + H2O = alpha-D-galacturonate + [(1-&gt;4)-alpha-D-galacturonosyl](n-1)</text>
        <dbReference type="Rhea" id="RHEA:14117"/>
        <dbReference type="Rhea" id="RHEA-COMP:14570"/>
        <dbReference type="Rhea" id="RHEA-COMP:14572"/>
        <dbReference type="ChEBI" id="CHEBI:15377"/>
        <dbReference type="ChEBI" id="CHEBI:58658"/>
        <dbReference type="ChEBI" id="CHEBI:140523"/>
        <dbReference type="EC" id="3.2.1.67"/>
    </reaction>
</comment>
<dbReference type="InterPro" id="IPR012334">
    <property type="entry name" value="Pectin_lyas_fold"/>
</dbReference>
<keyword evidence="8" id="KW-0325">Glycoprotein</keyword>
<feature type="chain" id="PRO_5021461017" description="galacturonan 1,4-alpha-galacturonidase" evidence="17">
    <location>
        <begin position="23"/>
        <end position="1052"/>
    </location>
</feature>
<accession>A0A4Y9Y2T5</accession>
<dbReference type="EMBL" id="SEKV01000521">
    <property type="protein sequence ID" value="TFY56238.1"/>
    <property type="molecule type" value="Genomic_DNA"/>
</dbReference>
<dbReference type="InterPro" id="IPR002130">
    <property type="entry name" value="Cyclophilin-type_PPIase_dom"/>
</dbReference>
<evidence type="ECO:0000256" key="17">
    <source>
        <dbReference type="SAM" id="SignalP"/>
    </source>
</evidence>
<keyword evidence="11" id="KW-0961">Cell wall biogenesis/degradation</keyword>
<comment type="subcellular location">
    <subcellularLocation>
        <location evidence="2">Secreted</location>
    </subcellularLocation>
</comment>
<evidence type="ECO:0000256" key="5">
    <source>
        <dbReference type="ARBA" id="ARBA00022729"/>
    </source>
</evidence>
<dbReference type="GO" id="GO:0005576">
    <property type="term" value="C:extracellular region"/>
    <property type="evidence" value="ECO:0007669"/>
    <property type="project" value="UniProtKB-SubCell"/>
</dbReference>
<dbReference type="InterPro" id="IPR011050">
    <property type="entry name" value="Pectin_lyase_fold/virulence"/>
</dbReference>
<keyword evidence="4" id="KW-0964">Secreted</keyword>
<protein>
    <recommendedName>
        <fullName evidence="14">galacturonan 1,4-alpha-galacturonidase</fullName>
        <ecNumber evidence="14">3.2.1.67</ecNumber>
    </recommendedName>
</protein>
<evidence type="ECO:0000256" key="10">
    <source>
        <dbReference type="ARBA" id="ARBA00023295"/>
    </source>
</evidence>
<dbReference type="GO" id="GO:0003755">
    <property type="term" value="F:peptidyl-prolyl cis-trans isomerase activity"/>
    <property type="evidence" value="ECO:0007669"/>
    <property type="project" value="UniProtKB-EC"/>
</dbReference>
<comment type="caution">
    <text evidence="19">The sequence shown here is derived from an EMBL/GenBank/DDBJ whole genome shotgun (WGS) entry which is preliminary data.</text>
</comment>
<evidence type="ECO:0000256" key="13">
    <source>
        <dbReference type="ARBA" id="ARBA00037312"/>
    </source>
</evidence>
<sequence>MLAVRVLLAALVASVQFARVLAWANDWEAGNNCTIQPLGEGLDDTDQIEGAIARCGHYGTTVISEGVYNVTRKMMWDLVESRVDLRGYLNFTANLPYWMNPDNTYRVVYIQDQASWFVVTGRDFTIDAHNTGGIIGNGQYWWNWYGTTSRLDGDGRPIAFTLWRVLRGVVKDFRIEGQPFWCNTVAESQDVVYDGMYCNATNTNPEYYGHNVVPNTDGIDTFRADNVTMLNWDITLGDDCLAIKGNSTNIYAQNITCRGGNGIAFGSLGQYANLFDHVENVTLEDIRLLHIDPEIQPNMGSAVYFKSWSGTAIGHPPDNGGGGSGLVTNVTVRNAELYNVSLPIHVYQTNGAHPGDSLSTLQFADLSFYNFTGTSSGSTIVNLACSPAAPCPGMVFEDINITPTRTIHNLDKVQGGDPRSFLASLHHHPAIVYNNSRFLSMASRAYLDVYIGDRDAHARAEAEYSATATLLSKNAHIYGLPATPPELSEEQRDVLRELDSSMQMRFEPPSPLLAGRLIFELDPSPGLAKTRANFIALCTGEKGMCKNAPNKKLHYLDCPIHRIVKDFVAQGGDVTRGDGSGGESIYGGKFNDEEEGLKKKLARGSLVMANSGKNTNSSQFFVVLTGDSTRITKMQGKYVVFGVLEEGYEVLSRLGDVGSADGKPVSLCFARTFVSAFQYFADNKTCTLEPLGSGQDDTSQIEAAIALCGHYGTTVFAPGEYNVTRKMTWDLVESRVDLHGYLNFVADLPYWMYPENTYRVIFIQSQASWFVITGNDFVVDAHNTGGIIGNGQYWWSWYGNGTRIDGDGRPVALTVYRALRGTIANFRIEGQPFWCNAVAESQSVVYDGMYCNATNADPLYYNQNIVWNTDGIDTFRSDNITLLNWDITLGDDCIAIKGNSTNVYAKNITCTGGTGIAFGSLGQYYNLYDNVENITLEDITMIRPDPTIQPYMEHGVYLKSWTGTTIGFPPAEGGGGPGTTTGVIARNFNLDNVTYPIQLYQTNSGHAGDAPSKYQFGGLTFVNFTGTASTDLRKNSHRTTAQHAIDGLVASG</sequence>
<evidence type="ECO:0000256" key="6">
    <source>
        <dbReference type="ARBA" id="ARBA00022801"/>
    </source>
</evidence>
<evidence type="ECO:0000256" key="15">
    <source>
        <dbReference type="ARBA" id="ARBA00048766"/>
    </source>
</evidence>
<evidence type="ECO:0000256" key="8">
    <source>
        <dbReference type="ARBA" id="ARBA00023180"/>
    </source>
</evidence>
<evidence type="ECO:0000256" key="3">
    <source>
        <dbReference type="ARBA" id="ARBA00008834"/>
    </source>
</evidence>